<evidence type="ECO:0000313" key="1">
    <source>
        <dbReference type="EMBL" id="KAI4870126.1"/>
    </source>
</evidence>
<dbReference type="EMBL" id="MU393425">
    <property type="protein sequence ID" value="KAI4870126.1"/>
    <property type="molecule type" value="Genomic_DNA"/>
</dbReference>
<sequence>MTESPAKRRRLASPCAVYETNSPGYTTEGHQSMLQTSPIAQQQTRISHGFLDPEGLPDLYPGVTPQTCCSPEIFNDLQSFAPSSELSYSGAQPIDIVGQFDDLTPKESIWNSDFQHDDSGVEFSSGLLSATEHGDSSNPTESQHRHLTASHDIQMLDGILDWDAHDISSTESPQVDKIETKLDNCCYGEVHMDVTSSFEDSNGSTNIPVSLCFSGDLIKLYIDGSKKYAGLLKSSGLSTLFQHFSVTLDSVLIVPKAKKENSKRRSFEIQSRAVQVRIVIYGCRKDLDAVGTHLDSHGVYLQNPTEYDHTIEYINPQYLLRPGAQMPRAMGRSFRTLSKSKSEMSSDVLDDKPKSQLQQILILILLMVQLYSARLSPVSGCVQY</sequence>
<accession>A0ACB9ZEQ4</accession>
<name>A0ACB9ZEQ4_9PEZI</name>
<keyword evidence="2" id="KW-1185">Reference proteome</keyword>
<gene>
    <name evidence="1" type="ORF">F4820DRAFT_404073</name>
</gene>
<proteinExistence type="predicted"/>
<dbReference type="Proteomes" id="UP001497700">
    <property type="component" value="Unassembled WGS sequence"/>
</dbReference>
<evidence type="ECO:0000313" key="2">
    <source>
        <dbReference type="Proteomes" id="UP001497700"/>
    </source>
</evidence>
<comment type="caution">
    <text evidence="1">The sequence shown here is derived from an EMBL/GenBank/DDBJ whole genome shotgun (WGS) entry which is preliminary data.</text>
</comment>
<protein>
    <submittedName>
        <fullName evidence="1">Uncharacterized protein</fullName>
    </submittedName>
</protein>
<organism evidence="1 2">
    <name type="scientific">Hypoxylon rubiginosum</name>
    <dbReference type="NCBI Taxonomy" id="110542"/>
    <lineage>
        <taxon>Eukaryota</taxon>
        <taxon>Fungi</taxon>
        <taxon>Dikarya</taxon>
        <taxon>Ascomycota</taxon>
        <taxon>Pezizomycotina</taxon>
        <taxon>Sordariomycetes</taxon>
        <taxon>Xylariomycetidae</taxon>
        <taxon>Xylariales</taxon>
        <taxon>Hypoxylaceae</taxon>
        <taxon>Hypoxylon</taxon>
    </lineage>
</organism>
<reference evidence="1 2" key="1">
    <citation type="journal article" date="2022" name="New Phytol.">
        <title>Ecological generalism drives hyperdiversity of secondary metabolite gene clusters in xylarialean endophytes.</title>
        <authorList>
            <person name="Franco M.E.E."/>
            <person name="Wisecaver J.H."/>
            <person name="Arnold A.E."/>
            <person name="Ju Y.M."/>
            <person name="Slot J.C."/>
            <person name="Ahrendt S."/>
            <person name="Moore L.P."/>
            <person name="Eastman K.E."/>
            <person name="Scott K."/>
            <person name="Konkel Z."/>
            <person name="Mondo S.J."/>
            <person name="Kuo A."/>
            <person name="Hayes R.D."/>
            <person name="Haridas S."/>
            <person name="Andreopoulos B."/>
            <person name="Riley R."/>
            <person name="LaButti K."/>
            <person name="Pangilinan J."/>
            <person name="Lipzen A."/>
            <person name="Amirebrahimi M."/>
            <person name="Yan J."/>
            <person name="Adam C."/>
            <person name="Keymanesh K."/>
            <person name="Ng V."/>
            <person name="Louie K."/>
            <person name="Northen T."/>
            <person name="Drula E."/>
            <person name="Henrissat B."/>
            <person name="Hsieh H.M."/>
            <person name="Youens-Clark K."/>
            <person name="Lutzoni F."/>
            <person name="Miadlikowska J."/>
            <person name="Eastwood D.C."/>
            <person name="Hamelin R.C."/>
            <person name="Grigoriev I.V."/>
            <person name="U'Ren J.M."/>
        </authorList>
    </citation>
    <scope>NUCLEOTIDE SEQUENCE [LARGE SCALE GENOMIC DNA]</scope>
    <source>
        <strain evidence="1 2">CBS 119005</strain>
    </source>
</reference>